<proteinExistence type="predicted"/>
<dbReference type="PROSITE" id="PS51192">
    <property type="entry name" value="HELICASE_ATP_BIND_1"/>
    <property type="match status" value="1"/>
</dbReference>
<evidence type="ECO:0000259" key="4">
    <source>
        <dbReference type="PROSITE" id="PS51192"/>
    </source>
</evidence>
<keyword evidence="6" id="KW-0347">Helicase</keyword>
<protein>
    <submittedName>
        <fullName evidence="6">Lhr-like helicase</fullName>
    </submittedName>
</protein>
<dbReference type="PANTHER" id="PTHR47962:SF5">
    <property type="entry name" value="ATP-DEPENDENT HELICASE LHR-RELATED"/>
    <property type="match status" value="1"/>
</dbReference>
<dbReference type="GO" id="GO:0003677">
    <property type="term" value="F:DNA binding"/>
    <property type="evidence" value="ECO:0007669"/>
    <property type="project" value="TreeGrafter"/>
</dbReference>
<sequence>MSAFEKYSPFIRDYIYSRNWDSLREVQIGAAEVLFGTENNLLLTSSTASGKTEAAFFPIISRLYDDPPQTFGALYIAPLKSLINDQFSRLDELLDMSGIPVFHWHGDVAMSHKNKALRDPKGILQITPESLESMLMNRNNDIVRLFGDLRYVVLDEIHTLTGTDRGNQIICQLCRISRLIGRDPVRVGLSATIGDTDIAAKWLGAGSERGVSVVGMKETRTSWRLGMEHFYIQSDSPDQSESGNKYLTAVGEATPGENEPARPEASDNSVGYTPLDPGFEYIYDCTADKKCLVFSNSREETEYLTATLRQIADRRGDPDVFLIHHGNLSASLREEAEMKLKDDGLRTVTCATVTLELGIDIGRLERIVQLDAPTTVSSLLQRLGRSGRRGTPPEMMMVFREENPLPNTPLPQLMPWGLLRAIAIVQLYLEERFIEPPNVKKLPFSLLFQQTLSTLAASGELTAKRLAEKVLSLPPFAGVTKEEYRTLLLSMIKNDFIEMTEEKGLIVGLKGERLINSFKFYAVFKDSEDYTVRAGSDEIGTITTPPPVGDRFALAGRVWEVEELDVARKLIYVKEVKGKMEISWPGDYGEIHTRILERMKQVLEEDTVYPYLKKNARKRLDVARRVARNTGMLKKSIVHLGGYTWCLFPWLGTRSFRTLRKFIAKNGAKFRISGMEYEGCCYMTFKMERGDGRELISYLSKKASTEGIDKSALVAPSECPVFEKYDDFIPSELLRDAYMADRLRTDEAVKRLAEIAWELGKQ</sequence>
<dbReference type="SMART" id="SM00487">
    <property type="entry name" value="DEXDc"/>
    <property type="match status" value="1"/>
</dbReference>
<feature type="domain" description="Helicase ATP-binding" evidence="4">
    <location>
        <begin position="32"/>
        <end position="211"/>
    </location>
</feature>
<dbReference type="AlphaFoldDB" id="R6TF46"/>
<keyword evidence="6" id="KW-0378">Hydrolase</keyword>
<evidence type="ECO:0000256" key="3">
    <source>
        <dbReference type="SAM" id="MobiDB-lite"/>
    </source>
</evidence>
<dbReference type="SUPFAM" id="SSF52540">
    <property type="entry name" value="P-loop containing nucleoside triphosphate hydrolases"/>
    <property type="match status" value="1"/>
</dbReference>
<dbReference type="Pfam" id="PF00270">
    <property type="entry name" value="DEAD"/>
    <property type="match status" value="1"/>
</dbReference>
<evidence type="ECO:0000259" key="5">
    <source>
        <dbReference type="PROSITE" id="PS51194"/>
    </source>
</evidence>
<keyword evidence="1" id="KW-0547">Nucleotide-binding</keyword>
<dbReference type="STRING" id="1263015.BN580_00780"/>
<comment type="caution">
    <text evidence="6">The sequence shown here is derived from an EMBL/GenBank/DDBJ whole genome shotgun (WGS) entry which is preliminary data.</text>
</comment>
<reference evidence="6" key="1">
    <citation type="submission" date="2012-11" db="EMBL/GenBank/DDBJ databases">
        <title>Dependencies among metagenomic species, viruses, plasmids and units of genetic variation.</title>
        <authorList>
            <person name="Nielsen H.B."/>
            <person name="Almeida M."/>
            <person name="Juncker A.S."/>
            <person name="Rasmussen S."/>
            <person name="Li J."/>
            <person name="Sunagawa S."/>
            <person name="Plichta D."/>
            <person name="Gautier L."/>
            <person name="Le Chatelier E."/>
            <person name="Peletier E."/>
            <person name="Bonde I."/>
            <person name="Nielsen T."/>
            <person name="Manichanh C."/>
            <person name="Arumugam M."/>
            <person name="Batto J."/>
            <person name="Santos M.B.Q.D."/>
            <person name="Blom N."/>
            <person name="Borruel N."/>
            <person name="Burgdorf K.S."/>
            <person name="Boumezbeur F."/>
            <person name="Casellas F."/>
            <person name="Dore J."/>
            <person name="Guarner F."/>
            <person name="Hansen T."/>
            <person name="Hildebrand F."/>
            <person name="Kaas R.S."/>
            <person name="Kennedy S."/>
            <person name="Kristiansen K."/>
            <person name="Kultima J.R."/>
            <person name="Leonard P."/>
            <person name="Levenez F."/>
            <person name="Lund O."/>
            <person name="Moumen B."/>
            <person name="Le Paslier D."/>
            <person name="Pons N."/>
            <person name="Pedersen O."/>
            <person name="Prifti E."/>
            <person name="Qin J."/>
            <person name="Raes J."/>
            <person name="Tap J."/>
            <person name="Tims S."/>
            <person name="Ussery D.W."/>
            <person name="Yamada T."/>
            <person name="MetaHit consortium"/>
            <person name="Renault P."/>
            <person name="Sicheritz-Ponten T."/>
            <person name="Bork P."/>
            <person name="Wang J."/>
            <person name="Brunak S."/>
            <person name="Ehrlich S.D."/>
        </authorList>
    </citation>
    <scope>NUCLEOTIDE SEQUENCE [LARGE SCALE GENOMIC DNA]</scope>
</reference>
<dbReference type="Gene3D" id="3.40.50.300">
    <property type="entry name" value="P-loop containing nucleotide triphosphate hydrolases"/>
    <property type="match status" value="2"/>
</dbReference>
<dbReference type="GO" id="GO:0005524">
    <property type="term" value="F:ATP binding"/>
    <property type="evidence" value="ECO:0007669"/>
    <property type="project" value="UniProtKB-KW"/>
</dbReference>
<gene>
    <name evidence="6" type="ORF">BN580_00780</name>
</gene>
<dbReference type="InterPro" id="IPR052511">
    <property type="entry name" value="ATP-dep_Helicase"/>
</dbReference>
<dbReference type="Pfam" id="PF00271">
    <property type="entry name" value="Helicase_C"/>
    <property type="match status" value="1"/>
</dbReference>
<dbReference type="InterPro" id="IPR014001">
    <property type="entry name" value="Helicase_ATP-bd"/>
</dbReference>
<name>R6TF46_9BACT</name>
<keyword evidence="2" id="KW-0067">ATP-binding</keyword>
<evidence type="ECO:0000256" key="1">
    <source>
        <dbReference type="ARBA" id="ARBA00022741"/>
    </source>
</evidence>
<dbReference type="GO" id="GO:0016887">
    <property type="term" value="F:ATP hydrolysis activity"/>
    <property type="evidence" value="ECO:0007669"/>
    <property type="project" value="TreeGrafter"/>
</dbReference>
<dbReference type="EMBL" id="CBFW010000054">
    <property type="protein sequence ID" value="CDC70875.1"/>
    <property type="molecule type" value="Genomic_DNA"/>
</dbReference>
<evidence type="ECO:0000313" key="6">
    <source>
        <dbReference type="EMBL" id="CDC70875.1"/>
    </source>
</evidence>
<dbReference type="SMART" id="SM00490">
    <property type="entry name" value="HELICc"/>
    <property type="match status" value="1"/>
</dbReference>
<feature type="domain" description="Helicase C-terminal" evidence="5">
    <location>
        <begin position="278"/>
        <end position="433"/>
    </location>
</feature>
<organism evidence="6 7">
    <name type="scientific">Candidatus Colimorpha enterica</name>
    <dbReference type="NCBI Taxonomy" id="3083063"/>
    <lineage>
        <taxon>Bacteria</taxon>
        <taxon>Pseudomonadati</taxon>
        <taxon>Bacteroidota</taxon>
        <taxon>Bacteroidia</taxon>
        <taxon>Bacteroidales</taxon>
        <taxon>Candidatus Colimorpha</taxon>
    </lineage>
</organism>
<evidence type="ECO:0000256" key="2">
    <source>
        <dbReference type="ARBA" id="ARBA00022840"/>
    </source>
</evidence>
<dbReference type="CDD" id="cd17922">
    <property type="entry name" value="DEXHc_LHR-like"/>
    <property type="match status" value="1"/>
</dbReference>
<accession>R6TF46</accession>
<dbReference type="Proteomes" id="UP000017938">
    <property type="component" value="Unassembled WGS sequence"/>
</dbReference>
<evidence type="ECO:0000313" key="7">
    <source>
        <dbReference type="Proteomes" id="UP000017938"/>
    </source>
</evidence>
<dbReference type="InterPro" id="IPR027417">
    <property type="entry name" value="P-loop_NTPase"/>
</dbReference>
<feature type="region of interest" description="Disordered" evidence="3">
    <location>
        <begin position="251"/>
        <end position="270"/>
    </location>
</feature>
<dbReference type="InterPro" id="IPR011545">
    <property type="entry name" value="DEAD/DEAH_box_helicase_dom"/>
</dbReference>
<dbReference type="PROSITE" id="PS51194">
    <property type="entry name" value="HELICASE_CTER"/>
    <property type="match status" value="1"/>
</dbReference>
<dbReference type="InterPro" id="IPR001650">
    <property type="entry name" value="Helicase_C-like"/>
</dbReference>
<dbReference type="PANTHER" id="PTHR47962">
    <property type="entry name" value="ATP-DEPENDENT HELICASE LHR-RELATED-RELATED"/>
    <property type="match status" value="1"/>
</dbReference>
<dbReference type="GO" id="GO:0004386">
    <property type="term" value="F:helicase activity"/>
    <property type="evidence" value="ECO:0007669"/>
    <property type="project" value="UniProtKB-KW"/>
</dbReference>